<comment type="caution">
    <text evidence="1">The sequence shown here is derived from an EMBL/GenBank/DDBJ whole genome shotgun (WGS) entry which is preliminary data.</text>
</comment>
<reference evidence="1" key="1">
    <citation type="submission" date="2023-03" db="EMBL/GenBank/DDBJ databases">
        <authorList>
            <person name="Steffen K."/>
            <person name="Cardenas P."/>
        </authorList>
    </citation>
    <scope>NUCLEOTIDE SEQUENCE</scope>
</reference>
<dbReference type="Proteomes" id="UP001174909">
    <property type="component" value="Unassembled WGS sequence"/>
</dbReference>
<name>A0AA35X074_GEOBA</name>
<protein>
    <submittedName>
        <fullName evidence="1">DNA-directed RNA polymerase subunit beta</fullName>
    </submittedName>
</protein>
<dbReference type="Gene3D" id="3.90.1100.10">
    <property type="match status" value="1"/>
</dbReference>
<evidence type="ECO:0000313" key="1">
    <source>
        <dbReference type="EMBL" id="CAI8032952.1"/>
    </source>
</evidence>
<sequence length="98" mass="11285">MTSTALQVRNDQNGAISKRSYSRIPAIISVPNLIQVQLDSFEHFKNEGLGELFDEISPIEDFPSSRFELTLGDHYFESRSFSEEECRERESTLRRPST</sequence>
<dbReference type="SUPFAM" id="SSF64484">
    <property type="entry name" value="beta and beta-prime subunits of DNA dependent RNA-polymerase"/>
    <property type="match status" value="1"/>
</dbReference>
<proteinExistence type="predicted"/>
<organism evidence="1 2">
    <name type="scientific">Geodia barretti</name>
    <name type="common">Barrett's horny sponge</name>
    <dbReference type="NCBI Taxonomy" id="519541"/>
    <lineage>
        <taxon>Eukaryota</taxon>
        <taxon>Metazoa</taxon>
        <taxon>Porifera</taxon>
        <taxon>Demospongiae</taxon>
        <taxon>Heteroscleromorpha</taxon>
        <taxon>Tetractinellida</taxon>
        <taxon>Astrophorina</taxon>
        <taxon>Geodiidae</taxon>
        <taxon>Geodia</taxon>
    </lineage>
</organism>
<dbReference type="AlphaFoldDB" id="A0AA35X074"/>
<dbReference type="EMBL" id="CASHTH010002634">
    <property type="protein sequence ID" value="CAI8032952.1"/>
    <property type="molecule type" value="Genomic_DNA"/>
</dbReference>
<evidence type="ECO:0000313" key="2">
    <source>
        <dbReference type="Proteomes" id="UP001174909"/>
    </source>
</evidence>
<keyword evidence="1" id="KW-0804">Transcription</keyword>
<dbReference type="GO" id="GO:0000428">
    <property type="term" value="C:DNA-directed RNA polymerase complex"/>
    <property type="evidence" value="ECO:0007669"/>
    <property type="project" value="UniProtKB-KW"/>
</dbReference>
<keyword evidence="2" id="KW-1185">Reference proteome</keyword>
<accession>A0AA35X074</accession>
<keyword evidence="1" id="KW-0240">DNA-directed RNA polymerase</keyword>
<gene>
    <name evidence="1" type="ORF">GBAR_LOCUS18598</name>
</gene>